<evidence type="ECO:0000313" key="19">
    <source>
        <dbReference type="EMBL" id="CAF4209381.1"/>
    </source>
</evidence>
<evidence type="ECO:0000256" key="14">
    <source>
        <dbReference type="ARBA" id="ARBA00033080"/>
    </source>
</evidence>
<dbReference type="GO" id="GO:0005783">
    <property type="term" value="C:endoplasmic reticulum"/>
    <property type="evidence" value="ECO:0007669"/>
    <property type="project" value="UniProtKB-SubCell"/>
</dbReference>
<dbReference type="Gene3D" id="3.40.50.11350">
    <property type="match status" value="1"/>
</dbReference>
<dbReference type="PANTHER" id="PTHR21420:SF9">
    <property type="entry name" value="GDP-FUCOSE PROTEIN O-FUCOSYLTRANSFERASE 1"/>
    <property type="match status" value="1"/>
</dbReference>
<comment type="pathway">
    <text evidence="2">Protein modification; protein glycosylation.</text>
</comment>
<keyword evidence="7" id="KW-0808">Transferase</keyword>
<dbReference type="EMBL" id="CAJNOQ010014591">
    <property type="protein sequence ID" value="CAF1344784.1"/>
    <property type="molecule type" value="Genomic_DNA"/>
</dbReference>
<name>A0A815H0I5_9BILA</name>
<keyword evidence="11" id="KW-0325">Glycoprotein</keyword>
<dbReference type="PANTHER" id="PTHR21420">
    <property type="entry name" value="GDP-FUCOSE PROTEIN O-FUCOSYLTRANSFERASE 1"/>
    <property type="match status" value="1"/>
</dbReference>
<dbReference type="OrthoDB" id="10050276at2759"/>
<comment type="caution">
    <text evidence="18">The sequence shown here is derived from an EMBL/GenBank/DDBJ whole genome shotgun (WGS) entry which is preliminary data.</text>
</comment>
<keyword evidence="20" id="KW-1185">Reference proteome</keyword>
<evidence type="ECO:0000256" key="13">
    <source>
        <dbReference type="ARBA" id="ARBA00023277"/>
    </source>
</evidence>
<evidence type="ECO:0000256" key="1">
    <source>
        <dbReference type="ARBA" id="ARBA00004240"/>
    </source>
</evidence>
<reference evidence="18" key="1">
    <citation type="submission" date="2021-02" db="EMBL/GenBank/DDBJ databases">
        <authorList>
            <person name="Nowell W R."/>
        </authorList>
    </citation>
    <scope>NUCLEOTIDE SEQUENCE</scope>
</reference>
<evidence type="ECO:0000256" key="4">
    <source>
        <dbReference type="ARBA" id="ARBA00012196"/>
    </source>
</evidence>
<dbReference type="Proteomes" id="UP000681722">
    <property type="component" value="Unassembled WGS sequence"/>
</dbReference>
<evidence type="ECO:0000256" key="7">
    <source>
        <dbReference type="ARBA" id="ARBA00022679"/>
    </source>
</evidence>
<evidence type="ECO:0000256" key="11">
    <source>
        <dbReference type="ARBA" id="ARBA00023180"/>
    </source>
</evidence>
<dbReference type="CDD" id="cd11302">
    <property type="entry name" value="O-FucT-1"/>
    <property type="match status" value="1"/>
</dbReference>
<organism evidence="18 20">
    <name type="scientific">Didymodactylos carnosus</name>
    <dbReference type="NCBI Taxonomy" id="1234261"/>
    <lineage>
        <taxon>Eukaryota</taxon>
        <taxon>Metazoa</taxon>
        <taxon>Spiralia</taxon>
        <taxon>Gnathifera</taxon>
        <taxon>Rotifera</taxon>
        <taxon>Eurotatoria</taxon>
        <taxon>Bdelloidea</taxon>
        <taxon>Philodinida</taxon>
        <taxon>Philodinidae</taxon>
        <taxon>Didymodactylos</taxon>
    </lineage>
</organism>
<evidence type="ECO:0000313" key="20">
    <source>
        <dbReference type="Proteomes" id="UP000663829"/>
    </source>
</evidence>
<keyword evidence="6" id="KW-0328">Glycosyltransferase</keyword>
<dbReference type="GO" id="GO:0007219">
    <property type="term" value="P:Notch signaling pathway"/>
    <property type="evidence" value="ECO:0007669"/>
    <property type="project" value="UniProtKB-KW"/>
</dbReference>
<evidence type="ECO:0000256" key="16">
    <source>
        <dbReference type="ARBA" id="ARBA00048647"/>
    </source>
</evidence>
<dbReference type="UniPathway" id="UPA00378"/>
<comment type="similarity">
    <text evidence="3">Belongs to the glycosyltransferase 65 family.</text>
</comment>
<keyword evidence="17" id="KW-0732">Signal</keyword>
<keyword evidence="10" id="KW-1015">Disulfide bond</keyword>
<feature type="signal peptide" evidence="17">
    <location>
        <begin position="1"/>
        <end position="21"/>
    </location>
</feature>
<evidence type="ECO:0000256" key="15">
    <source>
        <dbReference type="ARBA" id="ARBA00047273"/>
    </source>
</evidence>
<comment type="catalytic activity">
    <reaction evidence="16">
        <text>L-seryl-[protein] + GDP-beta-L-fucose = 3-O-(alpha-L-fucosyl)-L-seryl-[protein] + GDP + H(+)</text>
        <dbReference type="Rhea" id="RHEA:63644"/>
        <dbReference type="Rhea" id="RHEA-COMP:9863"/>
        <dbReference type="Rhea" id="RHEA-COMP:17914"/>
        <dbReference type="ChEBI" id="CHEBI:15378"/>
        <dbReference type="ChEBI" id="CHEBI:29999"/>
        <dbReference type="ChEBI" id="CHEBI:57273"/>
        <dbReference type="ChEBI" id="CHEBI:58189"/>
        <dbReference type="ChEBI" id="CHEBI:189632"/>
        <dbReference type="EC" id="2.4.1.221"/>
    </reaction>
    <physiologicalReaction direction="left-to-right" evidence="16">
        <dbReference type="Rhea" id="RHEA:63645"/>
    </physiologicalReaction>
</comment>
<feature type="chain" id="PRO_5035687271" description="GDP-fucose protein O-fucosyltransferase 1" evidence="17">
    <location>
        <begin position="22"/>
        <end position="394"/>
    </location>
</feature>
<comment type="subcellular location">
    <subcellularLocation>
        <location evidence="1">Endoplasmic reticulum</location>
    </subcellularLocation>
</comment>
<evidence type="ECO:0000256" key="17">
    <source>
        <dbReference type="SAM" id="SignalP"/>
    </source>
</evidence>
<comment type="catalytic activity">
    <reaction evidence="15">
        <text>L-threonyl-[protein] + GDP-beta-L-fucose = 3-O-(alpha-L-fucosyl)-L-threonyl-[protein] + GDP + H(+)</text>
        <dbReference type="Rhea" id="RHEA:70491"/>
        <dbReference type="Rhea" id="RHEA-COMP:11060"/>
        <dbReference type="Rhea" id="RHEA-COMP:17915"/>
        <dbReference type="ChEBI" id="CHEBI:15378"/>
        <dbReference type="ChEBI" id="CHEBI:30013"/>
        <dbReference type="ChEBI" id="CHEBI:57273"/>
        <dbReference type="ChEBI" id="CHEBI:58189"/>
        <dbReference type="ChEBI" id="CHEBI:189631"/>
        <dbReference type="EC" id="2.4.1.221"/>
    </reaction>
    <physiologicalReaction direction="left-to-right" evidence="15">
        <dbReference type="Rhea" id="RHEA:70492"/>
    </physiologicalReaction>
</comment>
<evidence type="ECO:0000256" key="10">
    <source>
        <dbReference type="ARBA" id="ARBA00023157"/>
    </source>
</evidence>
<dbReference type="GO" id="GO:0006004">
    <property type="term" value="P:fucose metabolic process"/>
    <property type="evidence" value="ECO:0007669"/>
    <property type="project" value="UniProtKB-KW"/>
</dbReference>
<evidence type="ECO:0000256" key="3">
    <source>
        <dbReference type="ARBA" id="ARBA00010626"/>
    </source>
</evidence>
<evidence type="ECO:0000256" key="12">
    <source>
        <dbReference type="ARBA" id="ARBA00023253"/>
    </source>
</evidence>
<gene>
    <name evidence="18" type="ORF">GPM918_LOCUS30614</name>
    <name evidence="19" type="ORF">SRO942_LOCUS31231</name>
</gene>
<evidence type="ECO:0000256" key="9">
    <source>
        <dbReference type="ARBA" id="ARBA00022976"/>
    </source>
</evidence>
<proteinExistence type="inferred from homology"/>
<dbReference type="GO" id="GO:0046922">
    <property type="term" value="F:peptide-O-fucosyltransferase activity"/>
    <property type="evidence" value="ECO:0007669"/>
    <property type="project" value="UniProtKB-EC"/>
</dbReference>
<keyword evidence="12" id="KW-0294">Fucose metabolism</keyword>
<keyword evidence="8" id="KW-0256">Endoplasmic reticulum</keyword>
<evidence type="ECO:0000256" key="6">
    <source>
        <dbReference type="ARBA" id="ARBA00022676"/>
    </source>
</evidence>
<dbReference type="EMBL" id="CAJOBC010060864">
    <property type="protein sequence ID" value="CAF4209381.1"/>
    <property type="molecule type" value="Genomic_DNA"/>
</dbReference>
<evidence type="ECO:0000256" key="8">
    <source>
        <dbReference type="ARBA" id="ARBA00022824"/>
    </source>
</evidence>
<dbReference type="Pfam" id="PF10250">
    <property type="entry name" value="O-FucT"/>
    <property type="match status" value="1"/>
</dbReference>
<accession>A0A815H0I5</accession>
<dbReference type="InterPro" id="IPR039922">
    <property type="entry name" value="POFUT1"/>
</dbReference>
<evidence type="ECO:0000256" key="5">
    <source>
        <dbReference type="ARBA" id="ARBA00021745"/>
    </source>
</evidence>
<protein>
    <recommendedName>
        <fullName evidence="5">GDP-fucose protein O-fucosyltransferase 1</fullName>
        <ecNumber evidence="4">2.4.1.221</ecNumber>
    </recommendedName>
    <alternativeName>
        <fullName evidence="14">Peptide-O-fucosyltransferase 1</fullName>
    </alternativeName>
</protein>
<keyword evidence="13" id="KW-0119">Carbohydrate metabolism</keyword>
<sequence length="394" mass="46260">MFNYRLICIFVIIINIKNVLLSSSSDVEERLLLNHDIIDPNGYILFCLCMGRFGNQAEHFLGGLAFAKLLNRTLILPPWRTYKNIPFTDWFEIEPLREYHRVIEAYDFMAKLAPHVWPEDKRIGFCWLTSDKQKSDCTIKEGNPFENFWNELNVDFNDYAIYQLSYDEYSVDEWHQRFPPQQFPVIAMKGEEILGRPYKTEKIPLYTILGAPASFPMLSNHRYLQKYLKWSTKIMDEIHQHQQTLFNSSKYIGIHLRNDVDWLRACSDVESYHTQSYMASTQCLDGTDRFVTKKMCYPPDEEILRLLKNVVVRTRIKNIYVATDKRSMVNEIKDALSKQNVIVKHLDPWLPVIDVAMLAHSDYFIGNCVSSFTSAVKRERDVKNLPSAFWSFSN</sequence>
<evidence type="ECO:0000313" key="18">
    <source>
        <dbReference type="EMBL" id="CAF1344784.1"/>
    </source>
</evidence>
<dbReference type="GO" id="GO:0008593">
    <property type="term" value="P:regulation of Notch signaling pathway"/>
    <property type="evidence" value="ECO:0007669"/>
    <property type="project" value="TreeGrafter"/>
</dbReference>
<dbReference type="Proteomes" id="UP000663829">
    <property type="component" value="Unassembled WGS sequence"/>
</dbReference>
<evidence type="ECO:0000256" key="2">
    <source>
        <dbReference type="ARBA" id="ARBA00004922"/>
    </source>
</evidence>
<keyword evidence="9" id="KW-0914">Notch signaling pathway</keyword>
<dbReference type="AlphaFoldDB" id="A0A815H0I5"/>
<dbReference type="EC" id="2.4.1.221" evidence="4"/>
<dbReference type="Gene3D" id="3.40.50.11340">
    <property type="match status" value="2"/>
</dbReference>
<dbReference type="InterPro" id="IPR019378">
    <property type="entry name" value="GDP-Fuc_O-FucTrfase"/>
</dbReference>